<keyword evidence="7" id="KW-0969">Cilium</keyword>
<gene>
    <name evidence="7" type="ORF">J2X05_001421</name>
</gene>
<keyword evidence="8" id="KW-1185">Reference proteome</keyword>
<dbReference type="Gene3D" id="1.20.1330.10">
    <property type="entry name" value="f41 fragment of flagellin, N-terminal domain"/>
    <property type="match status" value="2"/>
</dbReference>
<keyword evidence="7" id="KW-0282">Flagellum</keyword>
<reference evidence="7 8" key="1">
    <citation type="submission" date="2023-07" db="EMBL/GenBank/DDBJ databases">
        <title>Sorghum-associated microbial communities from plants grown in Nebraska, USA.</title>
        <authorList>
            <person name="Schachtman D."/>
        </authorList>
    </citation>
    <scope>NUCLEOTIDE SEQUENCE [LARGE SCALE GENOMIC DNA]</scope>
    <source>
        <strain evidence="7 8">BE190</strain>
    </source>
</reference>
<dbReference type="Gene3D" id="6.10.10.10">
    <property type="entry name" value="Flagellar export chaperone, C-terminal domain"/>
    <property type="match status" value="1"/>
</dbReference>
<name>A0ABU1UW48_9GAMM</name>
<dbReference type="InterPro" id="IPR042187">
    <property type="entry name" value="Flagellin_C_sub2"/>
</dbReference>
<comment type="subcellular location">
    <subcellularLocation>
        <location evidence="4">Secreted</location>
    </subcellularLocation>
    <subcellularLocation>
        <location evidence="4">Bacterial flagellum</location>
    </subcellularLocation>
</comment>
<evidence type="ECO:0000256" key="1">
    <source>
        <dbReference type="ARBA" id="ARBA00005709"/>
    </source>
</evidence>
<dbReference type="EMBL" id="JAVDVX010000002">
    <property type="protein sequence ID" value="MDR7089415.1"/>
    <property type="molecule type" value="Genomic_DNA"/>
</dbReference>
<dbReference type="PANTHER" id="PTHR42792:SF2">
    <property type="entry name" value="FLAGELLIN"/>
    <property type="match status" value="1"/>
</dbReference>
<evidence type="ECO:0000256" key="2">
    <source>
        <dbReference type="ARBA" id="ARBA00022525"/>
    </source>
</evidence>
<dbReference type="InterPro" id="IPR001029">
    <property type="entry name" value="Flagellin_N"/>
</dbReference>
<evidence type="ECO:0000313" key="7">
    <source>
        <dbReference type="EMBL" id="MDR7089415.1"/>
    </source>
</evidence>
<evidence type="ECO:0000313" key="8">
    <source>
        <dbReference type="Proteomes" id="UP001253595"/>
    </source>
</evidence>
<feature type="domain" description="Flagellin N-terminal" evidence="5">
    <location>
        <begin position="5"/>
        <end position="141"/>
    </location>
</feature>
<evidence type="ECO:0000259" key="5">
    <source>
        <dbReference type="Pfam" id="PF00669"/>
    </source>
</evidence>
<evidence type="ECO:0000256" key="4">
    <source>
        <dbReference type="RuleBase" id="RU362073"/>
    </source>
</evidence>
<keyword evidence="3 4" id="KW-0975">Bacterial flagellum</keyword>
<comment type="caution">
    <text evidence="7">The sequence shown here is derived from an EMBL/GenBank/DDBJ whole genome shotgun (WGS) entry which is preliminary data.</text>
</comment>
<dbReference type="RefSeq" id="WP_310070504.1">
    <property type="nucleotide sequence ID" value="NZ_JAVDVX010000002.1"/>
</dbReference>
<dbReference type="SUPFAM" id="SSF64518">
    <property type="entry name" value="Phase 1 flagellin"/>
    <property type="match status" value="1"/>
</dbReference>
<dbReference type="Gene3D" id="3.30.70.2120">
    <property type="match status" value="1"/>
</dbReference>
<comment type="function">
    <text evidence="4">Flagellin is the subunit protein which polymerizes to form the filaments of bacterial flagella.</text>
</comment>
<protein>
    <recommendedName>
        <fullName evidence="4">Flagellin</fullName>
    </recommendedName>
</protein>
<keyword evidence="7" id="KW-0966">Cell projection</keyword>
<sequence length="706" mass="72787">MPLVINTNVASLNSQRQLMNSGNALDRATERLSSGQRINSAKDDAAGLAISNRMTSQIRGLDQAIRNANDGVSLIQTAEGALQETTNILQRMRELSIQSANGIYSDADRKTLDAEVQQLILEMDRIAKSTSFNGQKLLDGSLGKVQLQVGSDANQTIELKVQAMDAKTLGMGSVSVDVLGAEFALSMFASGTAPTDIRDGDILINGQSIGEFDSAATAETNTLAEFLASINERVSGITASAMTQLQASQLGNGVIDNDAGEGLNITVSALNGATQVYQIRENTTSMDELVETIIRITGGEVQATVNDSGVLTLSNNTGATITVSDGGTGLDLQAALGMDAAVGDGLSQRGQIVLTSEDDRPIKISRGNTGVLADLHNLGFRENQVGGVIEGASISTAAAEVAWGVGDVTINGVVISNKNTDSLIGKIDAINKATEETGVTANAFSTVTIDTSGMSIETAFAGSADSIILNGVSVNLSAVTTAQQLVDTFNAASNTTGVTASLLGNRIVLETDQGAIRFTTATIDSAFGVTAEGFAGATFEKFMASGLAISVDGSAAAGFVVEAGIKLTNANGNPISVELGNNATADEIGFLEANSVGGGSFGTAIASISIDTAAKAQKAIGVIDKALTTINDTRSQLGAINNRLDFTMSNLANVSEKTSASRSRIVDADFAAETAALSRAQVLQQAAQAMLAQSNARPEQVLQLLR</sequence>
<dbReference type="Gene3D" id="6.10.280.190">
    <property type="match status" value="1"/>
</dbReference>
<feature type="domain" description="Flagellin C-terminal" evidence="6">
    <location>
        <begin position="620"/>
        <end position="705"/>
    </location>
</feature>
<dbReference type="Pfam" id="PF00700">
    <property type="entry name" value="Flagellin_C"/>
    <property type="match status" value="1"/>
</dbReference>
<accession>A0ABU1UW48</accession>
<dbReference type="PANTHER" id="PTHR42792">
    <property type="entry name" value="FLAGELLIN"/>
    <property type="match status" value="1"/>
</dbReference>
<evidence type="ECO:0000259" key="6">
    <source>
        <dbReference type="Pfam" id="PF00700"/>
    </source>
</evidence>
<keyword evidence="2 4" id="KW-0964">Secreted</keyword>
<dbReference type="Proteomes" id="UP001253595">
    <property type="component" value="Unassembled WGS sequence"/>
</dbReference>
<organism evidence="7 8">
    <name type="scientific">Cellvibrio fibrivorans</name>
    <dbReference type="NCBI Taxonomy" id="126350"/>
    <lineage>
        <taxon>Bacteria</taxon>
        <taxon>Pseudomonadati</taxon>
        <taxon>Pseudomonadota</taxon>
        <taxon>Gammaproteobacteria</taxon>
        <taxon>Cellvibrionales</taxon>
        <taxon>Cellvibrionaceae</taxon>
        <taxon>Cellvibrio</taxon>
    </lineage>
</organism>
<evidence type="ECO:0000256" key="3">
    <source>
        <dbReference type="ARBA" id="ARBA00023143"/>
    </source>
</evidence>
<dbReference type="InterPro" id="IPR046358">
    <property type="entry name" value="Flagellin_C"/>
</dbReference>
<dbReference type="Pfam" id="PF00669">
    <property type="entry name" value="Flagellin_N"/>
    <property type="match status" value="1"/>
</dbReference>
<comment type="similarity">
    <text evidence="1 4">Belongs to the bacterial flagellin family.</text>
</comment>
<dbReference type="InterPro" id="IPR001492">
    <property type="entry name" value="Flagellin"/>
</dbReference>
<proteinExistence type="inferred from homology"/>
<dbReference type="PRINTS" id="PR00207">
    <property type="entry name" value="FLAGELLIN"/>
</dbReference>